<reference evidence="2" key="1">
    <citation type="submission" date="2018-12" db="EMBL/GenBank/DDBJ databases">
        <authorList>
            <person name="Sun L."/>
            <person name="Chen Z."/>
        </authorList>
    </citation>
    <scope>NUCLEOTIDE SEQUENCE [LARGE SCALE GENOMIC DNA]</scope>
    <source>
        <strain evidence="2">3-2-2</strain>
    </source>
</reference>
<accession>A0A429Y7D3</accession>
<gene>
    <name evidence="2" type="ORF">D4T97_002245</name>
</gene>
<sequence>MKKLTGFIIGVALLFGMAAAAGAQGQADLAEARQGTAKYHNVEKALQDGYLPTDEFVAVPGLGVMGLHYVNPSLIDSKVSASEPEVLLYVPKNGGGVQLVGVEYISTTPNTLFGQQFDPPGAIPEYSLHVWIWKNNPSGMFFPFNPSIKVN</sequence>
<dbReference type="Proteomes" id="UP000287156">
    <property type="component" value="Unassembled WGS sequence"/>
</dbReference>
<feature type="signal peptide" evidence="1">
    <location>
        <begin position="1"/>
        <end position="23"/>
    </location>
</feature>
<protein>
    <submittedName>
        <fullName evidence="2">Uncharacterized protein</fullName>
    </submittedName>
</protein>
<name>A0A429Y7D3_9BACI</name>
<comment type="caution">
    <text evidence="2">The sequence shown here is derived from an EMBL/GenBank/DDBJ whole genome shotgun (WGS) entry which is preliminary data.</text>
</comment>
<evidence type="ECO:0000313" key="2">
    <source>
        <dbReference type="EMBL" id="RST77330.1"/>
    </source>
</evidence>
<evidence type="ECO:0000256" key="1">
    <source>
        <dbReference type="SAM" id="SignalP"/>
    </source>
</evidence>
<keyword evidence="1" id="KW-0732">Signal</keyword>
<proteinExistence type="predicted"/>
<feature type="chain" id="PRO_5019310727" evidence="1">
    <location>
        <begin position="24"/>
        <end position="151"/>
    </location>
</feature>
<dbReference type="AlphaFoldDB" id="A0A429Y7D3"/>
<evidence type="ECO:0000313" key="3">
    <source>
        <dbReference type="Proteomes" id="UP000287156"/>
    </source>
</evidence>
<dbReference type="RefSeq" id="WP_126047228.1">
    <property type="nucleotide sequence ID" value="NZ_QYTV02000001.1"/>
</dbReference>
<dbReference type="EMBL" id="QYTV02000001">
    <property type="protein sequence ID" value="RST77330.1"/>
    <property type="molecule type" value="Genomic_DNA"/>
</dbReference>
<organism evidence="2 3">
    <name type="scientific">Siminovitchia acidinfaciens</name>
    <dbReference type="NCBI Taxonomy" id="2321395"/>
    <lineage>
        <taxon>Bacteria</taxon>
        <taxon>Bacillati</taxon>
        <taxon>Bacillota</taxon>
        <taxon>Bacilli</taxon>
        <taxon>Bacillales</taxon>
        <taxon>Bacillaceae</taxon>
        <taxon>Siminovitchia</taxon>
    </lineage>
</organism>
<dbReference type="OrthoDB" id="2449873at2"/>
<keyword evidence="3" id="KW-1185">Reference proteome</keyword>